<dbReference type="EMBL" id="LXQA011252053">
    <property type="protein sequence ID" value="MCI90719.1"/>
    <property type="molecule type" value="Genomic_DNA"/>
</dbReference>
<keyword evidence="2" id="KW-1185">Reference proteome</keyword>
<protein>
    <submittedName>
        <fullName evidence="1">Uncharacterized protein</fullName>
    </submittedName>
</protein>
<evidence type="ECO:0000313" key="2">
    <source>
        <dbReference type="Proteomes" id="UP000265520"/>
    </source>
</evidence>
<comment type="caution">
    <text evidence="1">The sequence shown here is derived from an EMBL/GenBank/DDBJ whole genome shotgun (WGS) entry which is preliminary data.</text>
</comment>
<feature type="non-terminal residue" evidence="1">
    <location>
        <position position="1"/>
    </location>
</feature>
<evidence type="ECO:0000313" key="1">
    <source>
        <dbReference type="EMBL" id="MCI90719.1"/>
    </source>
</evidence>
<proteinExistence type="predicted"/>
<dbReference type="AlphaFoldDB" id="A0A392VTD9"/>
<accession>A0A392VTD9</accession>
<name>A0A392VTD9_9FABA</name>
<dbReference type="Proteomes" id="UP000265520">
    <property type="component" value="Unassembled WGS sequence"/>
</dbReference>
<reference evidence="1 2" key="1">
    <citation type="journal article" date="2018" name="Front. Plant Sci.">
        <title>Red Clover (Trifolium pratense) and Zigzag Clover (T. medium) - A Picture of Genomic Similarities and Differences.</title>
        <authorList>
            <person name="Dluhosova J."/>
            <person name="Istvanek J."/>
            <person name="Nedelnik J."/>
            <person name="Repkova J."/>
        </authorList>
    </citation>
    <scope>NUCLEOTIDE SEQUENCE [LARGE SCALE GENOMIC DNA]</scope>
    <source>
        <strain evidence="2">cv. 10/8</strain>
        <tissue evidence="1">Leaf</tissue>
    </source>
</reference>
<sequence length="60" mass="6655">FLARRAGVLARRAGKASGSWVGSGLCARRSSGWRYARYSVQVWLWPLSFAPSSTLRLETP</sequence>
<organism evidence="1 2">
    <name type="scientific">Trifolium medium</name>
    <dbReference type="NCBI Taxonomy" id="97028"/>
    <lineage>
        <taxon>Eukaryota</taxon>
        <taxon>Viridiplantae</taxon>
        <taxon>Streptophyta</taxon>
        <taxon>Embryophyta</taxon>
        <taxon>Tracheophyta</taxon>
        <taxon>Spermatophyta</taxon>
        <taxon>Magnoliopsida</taxon>
        <taxon>eudicotyledons</taxon>
        <taxon>Gunneridae</taxon>
        <taxon>Pentapetalae</taxon>
        <taxon>rosids</taxon>
        <taxon>fabids</taxon>
        <taxon>Fabales</taxon>
        <taxon>Fabaceae</taxon>
        <taxon>Papilionoideae</taxon>
        <taxon>50 kb inversion clade</taxon>
        <taxon>NPAAA clade</taxon>
        <taxon>Hologalegina</taxon>
        <taxon>IRL clade</taxon>
        <taxon>Trifolieae</taxon>
        <taxon>Trifolium</taxon>
    </lineage>
</organism>